<feature type="region of interest" description="Disordered" evidence="1">
    <location>
        <begin position="405"/>
        <end position="449"/>
    </location>
</feature>
<dbReference type="EMBL" id="JBDJPC010000011">
    <property type="protein sequence ID" value="KAL1489517.1"/>
    <property type="molecule type" value="Genomic_DNA"/>
</dbReference>
<evidence type="ECO:0000256" key="1">
    <source>
        <dbReference type="SAM" id="MobiDB-lite"/>
    </source>
</evidence>
<evidence type="ECO:0008006" key="4">
    <source>
        <dbReference type="Google" id="ProtNLM"/>
    </source>
</evidence>
<keyword evidence="3" id="KW-1185">Reference proteome</keyword>
<sequence>MSSSYKFDDSHNKRIFLLPNIEEVVSFNIIGAVGRIEKLVNYAKKKLCHVVDLNPLKKNQKKQHPRHPEDCGTQVYAYEKLYLGQSIIHSIENMSLSNSTSNQPLPNISNVKAIAEYLPFFDGDKDQLECFIDRCGKFYNNYGRTTDSSINDFVYNVICSKLKGNVGNFLMCRPDLTSWPLIKEALREHYGDRIDRQTLTREFLQLNRHRNENIVDFLERLKLMKSQVEVKIQTDELLNDGQKVILMNQNELNALDVLSANTDDNLRLLLDLKQPNTLTTASDVVIRHFHNEMRINSLSRRQNNNFHPTAKTTNVNRKPQPRTYNNFVPSYQSSHQQPSFQNLQQQYFQPTPKFYTQPTYQQQHDFSKNENVYWNKPQFPSQPINIQPKQIPQKFLTNRQVFGKPNNGSNVFSPKNSHKPNHPPEPMDTSSRNTRFSRNNAFRPSGPPNFTAEELYNAEMGKPMINQYHPQINYSQEPHYSELSGNQYTLPEEYQESSYEPKIDLFQNENESYQNFRQTSLREHPS</sequence>
<reference evidence="2 3" key="1">
    <citation type="submission" date="2024-05" db="EMBL/GenBank/DDBJ databases">
        <title>Genetic variation in Jamaican populations of the coffee berry borer (Hypothenemus hampei).</title>
        <authorList>
            <person name="Errbii M."/>
            <person name="Myrie A."/>
        </authorList>
    </citation>
    <scope>NUCLEOTIDE SEQUENCE [LARGE SCALE GENOMIC DNA]</scope>
    <source>
        <strain evidence="2">JA-Hopewell-2020-01-JO</strain>
        <tissue evidence="2">Whole body</tissue>
    </source>
</reference>
<proteinExistence type="predicted"/>
<evidence type="ECO:0000313" key="3">
    <source>
        <dbReference type="Proteomes" id="UP001566132"/>
    </source>
</evidence>
<gene>
    <name evidence="2" type="ORF">ABEB36_013474</name>
</gene>
<name>A0ABD1E4A6_HYPHA</name>
<accession>A0ABD1E4A6</accession>
<dbReference type="AlphaFoldDB" id="A0ABD1E4A6"/>
<evidence type="ECO:0000313" key="2">
    <source>
        <dbReference type="EMBL" id="KAL1489517.1"/>
    </source>
</evidence>
<organism evidence="2 3">
    <name type="scientific">Hypothenemus hampei</name>
    <name type="common">Coffee berry borer</name>
    <dbReference type="NCBI Taxonomy" id="57062"/>
    <lineage>
        <taxon>Eukaryota</taxon>
        <taxon>Metazoa</taxon>
        <taxon>Ecdysozoa</taxon>
        <taxon>Arthropoda</taxon>
        <taxon>Hexapoda</taxon>
        <taxon>Insecta</taxon>
        <taxon>Pterygota</taxon>
        <taxon>Neoptera</taxon>
        <taxon>Endopterygota</taxon>
        <taxon>Coleoptera</taxon>
        <taxon>Polyphaga</taxon>
        <taxon>Cucujiformia</taxon>
        <taxon>Curculionidae</taxon>
        <taxon>Scolytinae</taxon>
        <taxon>Hypothenemus</taxon>
    </lineage>
</organism>
<feature type="compositionally biased region" description="Polar residues" evidence="1">
    <location>
        <begin position="428"/>
        <end position="442"/>
    </location>
</feature>
<dbReference type="Proteomes" id="UP001566132">
    <property type="component" value="Unassembled WGS sequence"/>
</dbReference>
<protein>
    <recommendedName>
        <fullName evidence="4">Retrotransposon gag domain-containing protein</fullName>
    </recommendedName>
</protein>
<comment type="caution">
    <text evidence="2">The sequence shown here is derived from an EMBL/GenBank/DDBJ whole genome shotgun (WGS) entry which is preliminary data.</text>
</comment>
<feature type="compositionally biased region" description="Polar residues" evidence="1">
    <location>
        <begin position="405"/>
        <end position="415"/>
    </location>
</feature>